<name>A0A2Z6R5V8_9GLOM</name>
<dbReference type="Gene3D" id="1.25.40.420">
    <property type="match status" value="1"/>
</dbReference>
<dbReference type="EMBL" id="BEXD01002223">
    <property type="protein sequence ID" value="GBB97480.1"/>
    <property type="molecule type" value="Genomic_DNA"/>
</dbReference>
<evidence type="ECO:0000256" key="1">
    <source>
        <dbReference type="SAM" id="MobiDB-lite"/>
    </source>
</evidence>
<proteinExistence type="predicted"/>
<reference evidence="3 4" key="1">
    <citation type="submission" date="2017-11" db="EMBL/GenBank/DDBJ databases">
        <title>The genome of Rhizophagus clarus HR1 reveals common genetic basis of auxotrophy among arbuscular mycorrhizal fungi.</title>
        <authorList>
            <person name="Kobayashi Y."/>
        </authorList>
    </citation>
    <scope>NUCLEOTIDE SEQUENCE [LARGE SCALE GENOMIC DNA]</scope>
    <source>
        <strain evidence="3 4">HR1</strain>
    </source>
</reference>
<dbReference type="InterPro" id="IPR011333">
    <property type="entry name" value="SKP1/BTB/POZ_sf"/>
</dbReference>
<organism evidence="3 4">
    <name type="scientific">Rhizophagus clarus</name>
    <dbReference type="NCBI Taxonomy" id="94130"/>
    <lineage>
        <taxon>Eukaryota</taxon>
        <taxon>Fungi</taxon>
        <taxon>Fungi incertae sedis</taxon>
        <taxon>Mucoromycota</taxon>
        <taxon>Glomeromycotina</taxon>
        <taxon>Glomeromycetes</taxon>
        <taxon>Glomerales</taxon>
        <taxon>Glomeraceae</taxon>
        <taxon>Rhizophagus</taxon>
    </lineage>
</organism>
<dbReference type="Gene3D" id="3.30.710.10">
    <property type="entry name" value="Potassium Channel Kv1.1, Chain A"/>
    <property type="match status" value="1"/>
</dbReference>
<feature type="domain" description="BTB" evidence="2">
    <location>
        <begin position="24"/>
        <end position="97"/>
    </location>
</feature>
<keyword evidence="4" id="KW-1185">Reference proteome</keyword>
<dbReference type="STRING" id="94130.A0A2Z6R5V8"/>
<feature type="compositionally biased region" description="Basic residues" evidence="1">
    <location>
        <begin position="314"/>
        <end position="324"/>
    </location>
</feature>
<dbReference type="SUPFAM" id="SSF54695">
    <property type="entry name" value="POZ domain"/>
    <property type="match status" value="1"/>
</dbReference>
<feature type="compositionally biased region" description="Low complexity" evidence="1">
    <location>
        <begin position="302"/>
        <end position="313"/>
    </location>
</feature>
<sequence>MVDKLLLPKLSQNLLEVLNDDEYYDVTIEVGNDPYIKIFRAHIVILYYRSPYLKRILSTNKKKNNETLTHIKLPNISPEIFQIILRYIYGGKISLEECDASDIIKILGAANMLELQKYCNDLISKEPDKIFKSPNFSSIPENLLISLIQNDYLQMSEVQIWERVIKWGITQNPELPLDLTNYSKNDFKTLKNTLQQCIPFVRFYNLSSKEFTDQVLPYRKLLPKELYEDLLKTFLNLLDPNSRPKSKSRPRRNWDDQGVETVLYEQTVETAVSKEQADDLATEEPLYESVKTKTFAFNFGSPVVSSFGSSSQSHKIRNPRRSTR</sequence>
<dbReference type="SMART" id="SM00225">
    <property type="entry name" value="BTB"/>
    <property type="match status" value="1"/>
</dbReference>
<dbReference type="Proteomes" id="UP000247702">
    <property type="component" value="Unassembled WGS sequence"/>
</dbReference>
<evidence type="ECO:0000259" key="2">
    <source>
        <dbReference type="PROSITE" id="PS50097"/>
    </source>
</evidence>
<evidence type="ECO:0000313" key="3">
    <source>
        <dbReference type="EMBL" id="GBB97480.1"/>
    </source>
</evidence>
<dbReference type="InterPro" id="IPR000210">
    <property type="entry name" value="BTB/POZ_dom"/>
</dbReference>
<evidence type="ECO:0000313" key="4">
    <source>
        <dbReference type="Proteomes" id="UP000247702"/>
    </source>
</evidence>
<accession>A0A2Z6R5V8</accession>
<dbReference type="PANTHER" id="PTHR45774">
    <property type="entry name" value="BTB/POZ DOMAIN-CONTAINING"/>
    <property type="match status" value="1"/>
</dbReference>
<dbReference type="CDD" id="cd18186">
    <property type="entry name" value="BTB_POZ_ZBTB_KLHL-like"/>
    <property type="match status" value="1"/>
</dbReference>
<dbReference type="Pfam" id="PF00651">
    <property type="entry name" value="BTB"/>
    <property type="match status" value="1"/>
</dbReference>
<protein>
    <recommendedName>
        <fullName evidence="2">BTB domain-containing protein</fullName>
    </recommendedName>
</protein>
<dbReference type="PANTHER" id="PTHR45774:SF3">
    <property type="entry name" value="BTB (POZ) DOMAIN-CONTAINING 2B-RELATED"/>
    <property type="match status" value="1"/>
</dbReference>
<dbReference type="PROSITE" id="PS50097">
    <property type="entry name" value="BTB"/>
    <property type="match status" value="1"/>
</dbReference>
<comment type="caution">
    <text evidence="3">The sequence shown here is derived from an EMBL/GenBank/DDBJ whole genome shotgun (WGS) entry which is preliminary data.</text>
</comment>
<gene>
    <name evidence="3" type="ORF">RclHR1_00030037</name>
</gene>
<feature type="region of interest" description="Disordered" evidence="1">
    <location>
        <begin position="302"/>
        <end position="324"/>
    </location>
</feature>
<dbReference type="AlphaFoldDB" id="A0A2Z6R5V8"/>